<name>A0A8D5ANQ2_9GAMM</name>
<dbReference type="Proteomes" id="UP000824988">
    <property type="component" value="Chromosome"/>
</dbReference>
<evidence type="ECO:0000313" key="3">
    <source>
        <dbReference type="EMBL" id="BBL72315.1"/>
    </source>
</evidence>
<feature type="transmembrane region" description="Helical" evidence="1">
    <location>
        <begin position="89"/>
        <end position="111"/>
    </location>
</feature>
<reference evidence="3" key="1">
    <citation type="submission" date="2019-06" db="EMBL/GenBank/DDBJ databases">
        <title>Complete genome sequence of Methylogaea oryzae strain JCM16910.</title>
        <authorList>
            <person name="Asakawa S."/>
        </authorList>
    </citation>
    <scope>NUCLEOTIDE SEQUENCE</scope>
    <source>
        <strain evidence="3">E10</strain>
    </source>
</reference>
<gene>
    <name evidence="2" type="ORF">MoryE10_29180</name>
    <name evidence="3" type="ORF">MoryE10_29210</name>
</gene>
<dbReference type="EMBL" id="AP019782">
    <property type="protein sequence ID" value="BBL72312.1"/>
    <property type="molecule type" value="Genomic_DNA"/>
</dbReference>
<keyword evidence="1" id="KW-0472">Membrane</keyword>
<dbReference type="EMBL" id="AP019782">
    <property type="protein sequence ID" value="BBL72315.1"/>
    <property type="molecule type" value="Genomic_DNA"/>
</dbReference>
<dbReference type="NCBIfam" id="TIGR03080">
    <property type="entry name" value="CH4_NH3mon_ox_A"/>
    <property type="match status" value="1"/>
</dbReference>
<protein>
    <recommendedName>
        <fullName evidence="5">Methane monooxygenase/ammonia monooxygenase subunit A</fullName>
    </recommendedName>
</protein>
<evidence type="ECO:0000313" key="4">
    <source>
        <dbReference type="Proteomes" id="UP000824988"/>
    </source>
</evidence>
<keyword evidence="1" id="KW-1133">Transmembrane helix</keyword>
<feature type="transmembrane region" description="Helical" evidence="1">
    <location>
        <begin position="189"/>
        <end position="211"/>
    </location>
</feature>
<dbReference type="AlphaFoldDB" id="A0A8D5ANQ2"/>
<dbReference type="KEGG" id="moz:MoryE10_29180"/>
<evidence type="ECO:0008006" key="5">
    <source>
        <dbReference type="Google" id="ProtNLM"/>
    </source>
</evidence>
<organism evidence="3 4">
    <name type="scientific">Methylogaea oryzae</name>
    <dbReference type="NCBI Taxonomy" id="1295382"/>
    <lineage>
        <taxon>Bacteria</taxon>
        <taxon>Pseudomonadati</taxon>
        <taxon>Pseudomonadota</taxon>
        <taxon>Gammaproteobacteria</taxon>
        <taxon>Methylococcales</taxon>
        <taxon>Methylococcaceae</taxon>
        <taxon>Methylogaea</taxon>
    </lineage>
</organism>
<feature type="transmembrane region" description="Helical" evidence="1">
    <location>
        <begin position="64"/>
        <end position="83"/>
    </location>
</feature>
<accession>A0A8D5ANQ2</accession>
<dbReference type="Pfam" id="PF02461">
    <property type="entry name" value="AMO"/>
    <property type="match status" value="1"/>
</dbReference>
<keyword evidence="4" id="KW-1185">Reference proteome</keyword>
<evidence type="ECO:0000313" key="2">
    <source>
        <dbReference type="EMBL" id="BBL72312.1"/>
    </source>
</evidence>
<dbReference type="InterPro" id="IPR003393">
    <property type="entry name" value="NH3_CH4_mOase_A"/>
</dbReference>
<proteinExistence type="predicted"/>
<keyword evidence="1" id="KW-0812">Transmembrane</keyword>
<feature type="transmembrane region" description="Helical" evidence="1">
    <location>
        <begin position="37"/>
        <end position="57"/>
    </location>
</feature>
<dbReference type="NCBIfam" id="NF041557">
    <property type="entry name" value="AmoA_BACT"/>
    <property type="match status" value="1"/>
</dbReference>
<evidence type="ECO:0000256" key="1">
    <source>
        <dbReference type="SAM" id="Phobius"/>
    </source>
</evidence>
<feature type="transmembrane region" description="Helical" evidence="1">
    <location>
        <begin position="118"/>
        <end position="136"/>
    </location>
</feature>
<sequence length="224" mass="25918">MILFIVFFVVVGSYHIHAMLTMGDWDFWADWKDRRLWVTVTPIVLVTFPAAVQVWLWENFRLPWGATVCVLALVLGEWINRYFNFWGWTYFPVNFVFPAILTPGAILLDVVLCMSGSYLFTAIIGAMGWGLIFYPGNWPIIAPLHVPVEYNGMLMSIADIQGYNYVRTGTPEYIRMVEKGTLRTFGKDVAPVSAFFSAFMSILIYFMWHFVGRWFASTRFLQQT</sequence>
<dbReference type="KEGG" id="moz:MoryE10_29210"/>